<protein>
    <submittedName>
        <fullName evidence="1">Uncharacterized protein</fullName>
    </submittedName>
</protein>
<sequence length="157" mass="18106">MSASYRAMADSIAQNYAGLGQPREQLLVEQEIFKRCSLEDLDGLEWGNRVLKTLRQTDEALTLKAAVWDTMTVDTPSYFGWACELANEYRQNYRREEALRVVQQRHTHTQQALTRRPRDTPTRYHARQATLALIGEYEFGNRLSEAAAVREHFAEVA</sequence>
<accession>A0A517L593</accession>
<evidence type="ECO:0000313" key="2">
    <source>
        <dbReference type="Proteomes" id="UP000316270"/>
    </source>
</evidence>
<organism evidence="1 2">
    <name type="scientific">Venturia effusa</name>
    <dbReference type="NCBI Taxonomy" id="50376"/>
    <lineage>
        <taxon>Eukaryota</taxon>
        <taxon>Fungi</taxon>
        <taxon>Dikarya</taxon>
        <taxon>Ascomycota</taxon>
        <taxon>Pezizomycotina</taxon>
        <taxon>Dothideomycetes</taxon>
        <taxon>Pleosporomycetidae</taxon>
        <taxon>Venturiales</taxon>
        <taxon>Venturiaceae</taxon>
        <taxon>Venturia</taxon>
    </lineage>
</organism>
<dbReference type="OrthoDB" id="3750487at2759"/>
<keyword evidence="2" id="KW-1185">Reference proteome</keyword>
<dbReference type="Proteomes" id="UP000316270">
    <property type="component" value="Chromosome 5"/>
</dbReference>
<proteinExistence type="predicted"/>
<name>A0A517L593_9PEZI</name>
<gene>
    <name evidence="1" type="ORF">FKW77_003896</name>
</gene>
<dbReference type="AlphaFoldDB" id="A0A517L593"/>
<dbReference type="EMBL" id="CP042189">
    <property type="protein sequence ID" value="QDS70768.1"/>
    <property type="molecule type" value="Genomic_DNA"/>
</dbReference>
<evidence type="ECO:0000313" key="1">
    <source>
        <dbReference type="EMBL" id="QDS70768.1"/>
    </source>
</evidence>
<reference evidence="1 2" key="1">
    <citation type="submission" date="2019-07" db="EMBL/GenBank/DDBJ databases">
        <title>Finished genome of Venturia effusa.</title>
        <authorList>
            <person name="Young C.A."/>
            <person name="Cox M.P."/>
            <person name="Ganley A.R.D."/>
            <person name="David W.J."/>
        </authorList>
    </citation>
    <scope>NUCLEOTIDE SEQUENCE [LARGE SCALE GENOMIC DNA]</scope>
    <source>
        <strain evidence="2">albino</strain>
    </source>
</reference>